<evidence type="ECO:0000313" key="17">
    <source>
        <dbReference type="Proteomes" id="UP000464495"/>
    </source>
</evidence>
<comment type="pathway">
    <text evidence="5">Amino-acid biosynthesis; L-leucine biosynthesis; L-leucine from 3-methyl-2-oxobutanoate: step 4/4.</text>
</comment>
<dbReference type="Proteomes" id="UP000464495">
    <property type="component" value="Chromosome"/>
</dbReference>
<evidence type="ECO:0000256" key="11">
    <source>
        <dbReference type="ARBA" id="ARBA00048212"/>
    </source>
</evidence>
<evidence type="ECO:0000256" key="4">
    <source>
        <dbReference type="ARBA" id="ARBA00004931"/>
    </source>
</evidence>
<evidence type="ECO:0000313" key="16">
    <source>
        <dbReference type="EMBL" id="QHQ33780.1"/>
    </source>
</evidence>
<keyword evidence="16" id="KW-0808">Transferase</keyword>
<keyword evidence="10" id="KW-0100">Branched-chain amino acid biosynthesis</keyword>
<dbReference type="Gene3D" id="3.20.10.10">
    <property type="entry name" value="D-amino Acid Aminotransferase, subunit A, domain 2"/>
    <property type="match status" value="1"/>
</dbReference>
<dbReference type="InterPro" id="IPR001544">
    <property type="entry name" value="Aminotrans_IV"/>
</dbReference>
<evidence type="ECO:0000256" key="7">
    <source>
        <dbReference type="ARBA" id="ARBA00013053"/>
    </source>
</evidence>
<evidence type="ECO:0000256" key="9">
    <source>
        <dbReference type="ARBA" id="ARBA00022898"/>
    </source>
</evidence>
<dbReference type="KEGG" id="amaq:GO499_00600"/>
<comment type="catalytic activity">
    <reaction evidence="13">
        <text>L-leucine + 2-oxoglutarate = 4-methyl-2-oxopentanoate + L-glutamate</text>
        <dbReference type="Rhea" id="RHEA:18321"/>
        <dbReference type="ChEBI" id="CHEBI:16810"/>
        <dbReference type="ChEBI" id="CHEBI:17865"/>
        <dbReference type="ChEBI" id="CHEBI:29985"/>
        <dbReference type="ChEBI" id="CHEBI:57427"/>
        <dbReference type="EC" id="2.6.1.42"/>
    </reaction>
</comment>
<sequence length="286" mass="31001">MALGGKIATWYEGRWHEGNVPIMGAADHGTWQGTLVFDGARFFDGVAPDLDLHSARLVRSAAAMGLSAPVGADRIEALIREGISRFAPDAALYLRPMMWSREGSAAIIDPLPESTGFAICLEELPMAQPGEMALTVSPFRRPRQDTALTEAKAACLYPNNGRIVAEARKRGFNNALSLDLDGHVAETASTNVFLVRGGEVSTPVPNGTFLAGITRARVMDLLRKDGITVQEAQLTVADFAEAEEIFLTGNASKVMPVTRFEEARLQYGPVARKARELYWAYAHGEV</sequence>
<reference evidence="16 17" key="1">
    <citation type="submission" date="2019-12" db="EMBL/GenBank/DDBJ databases">
        <title>Complete genome sequence of Algicella marina strain 9Alg 56(T) isolated from the red alga Tichocarpus crinitus.</title>
        <authorList>
            <person name="Kim S.-G."/>
            <person name="Nedashkovskaya O.I."/>
        </authorList>
    </citation>
    <scope>NUCLEOTIDE SEQUENCE [LARGE SCALE GENOMIC DNA]</scope>
    <source>
        <strain evidence="16 17">9Alg 56</strain>
    </source>
</reference>
<dbReference type="Pfam" id="PF01063">
    <property type="entry name" value="Aminotran_4"/>
    <property type="match status" value="1"/>
</dbReference>
<dbReference type="NCBIfam" id="NF009896">
    <property type="entry name" value="PRK13356.1"/>
    <property type="match status" value="1"/>
</dbReference>
<dbReference type="Gene3D" id="3.30.470.10">
    <property type="match status" value="1"/>
</dbReference>
<evidence type="ECO:0000256" key="15">
    <source>
        <dbReference type="RuleBase" id="RU004516"/>
    </source>
</evidence>
<dbReference type="AlphaFoldDB" id="A0A6P1SVU7"/>
<dbReference type="SUPFAM" id="SSF56752">
    <property type="entry name" value="D-aminoacid aminotransferase-like PLP-dependent enzymes"/>
    <property type="match status" value="1"/>
</dbReference>
<proteinExistence type="inferred from homology"/>
<evidence type="ECO:0000256" key="1">
    <source>
        <dbReference type="ARBA" id="ARBA00001933"/>
    </source>
</evidence>
<evidence type="ECO:0000256" key="12">
    <source>
        <dbReference type="ARBA" id="ARBA00048798"/>
    </source>
</evidence>
<evidence type="ECO:0000256" key="8">
    <source>
        <dbReference type="ARBA" id="ARBA00014472"/>
    </source>
</evidence>
<comment type="catalytic activity">
    <reaction evidence="11">
        <text>L-valine + 2-oxoglutarate = 3-methyl-2-oxobutanoate + L-glutamate</text>
        <dbReference type="Rhea" id="RHEA:24813"/>
        <dbReference type="ChEBI" id="CHEBI:11851"/>
        <dbReference type="ChEBI" id="CHEBI:16810"/>
        <dbReference type="ChEBI" id="CHEBI:29985"/>
        <dbReference type="ChEBI" id="CHEBI:57762"/>
        <dbReference type="EC" id="2.6.1.42"/>
    </reaction>
</comment>
<name>A0A6P1SVU7_9RHOB</name>
<comment type="pathway">
    <text evidence="3">Amino-acid biosynthesis; L-isoleucine biosynthesis; L-isoleucine from 2-oxobutanoate: step 4/4.</text>
</comment>
<dbReference type="GO" id="GO:0004084">
    <property type="term" value="F:branched-chain-amino-acid transaminase activity"/>
    <property type="evidence" value="ECO:0007669"/>
    <property type="project" value="UniProtKB-EC"/>
</dbReference>
<dbReference type="GO" id="GO:0009082">
    <property type="term" value="P:branched-chain amino acid biosynthetic process"/>
    <property type="evidence" value="ECO:0007669"/>
    <property type="project" value="UniProtKB-KW"/>
</dbReference>
<dbReference type="InterPro" id="IPR036038">
    <property type="entry name" value="Aminotransferase-like"/>
</dbReference>
<dbReference type="PROSITE" id="PS00770">
    <property type="entry name" value="AA_TRANSFER_CLASS_4"/>
    <property type="match status" value="1"/>
</dbReference>
<organism evidence="16 17">
    <name type="scientific">Algicella marina</name>
    <dbReference type="NCBI Taxonomy" id="2683284"/>
    <lineage>
        <taxon>Bacteria</taxon>
        <taxon>Pseudomonadati</taxon>
        <taxon>Pseudomonadota</taxon>
        <taxon>Alphaproteobacteria</taxon>
        <taxon>Rhodobacterales</taxon>
        <taxon>Paracoccaceae</taxon>
        <taxon>Algicella</taxon>
    </lineage>
</organism>
<comment type="catalytic activity">
    <reaction evidence="12">
        <text>L-isoleucine + 2-oxoglutarate = (S)-3-methyl-2-oxopentanoate + L-glutamate</text>
        <dbReference type="Rhea" id="RHEA:24801"/>
        <dbReference type="ChEBI" id="CHEBI:16810"/>
        <dbReference type="ChEBI" id="CHEBI:29985"/>
        <dbReference type="ChEBI" id="CHEBI:35146"/>
        <dbReference type="ChEBI" id="CHEBI:58045"/>
        <dbReference type="EC" id="2.6.1.42"/>
    </reaction>
</comment>
<dbReference type="RefSeq" id="WP_161860355.1">
    <property type="nucleotide sequence ID" value="NZ_CP046620.1"/>
</dbReference>
<dbReference type="EMBL" id="CP046620">
    <property type="protein sequence ID" value="QHQ33780.1"/>
    <property type="molecule type" value="Genomic_DNA"/>
</dbReference>
<protein>
    <recommendedName>
        <fullName evidence="8">Probable branched-chain-amino-acid aminotransferase</fullName>
        <ecNumber evidence="7">2.6.1.42</ecNumber>
    </recommendedName>
</protein>
<evidence type="ECO:0000256" key="10">
    <source>
        <dbReference type="ARBA" id="ARBA00023304"/>
    </source>
</evidence>
<comment type="cofactor">
    <cofactor evidence="1 15">
        <name>pyridoxal 5'-phosphate</name>
        <dbReference type="ChEBI" id="CHEBI:597326"/>
    </cofactor>
</comment>
<evidence type="ECO:0000256" key="5">
    <source>
        <dbReference type="ARBA" id="ARBA00005072"/>
    </source>
</evidence>
<evidence type="ECO:0000256" key="2">
    <source>
        <dbReference type="ARBA" id="ARBA00003109"/>
    </source>
</evidence>
<dbReference type="PANTHER" id="PTHR42743:SF11">
    <property type="entry name" value="AMINODEOXYCHORISMATE LYASE"/>
    <property type="match status" value="1"/>
</dbReference>
<gene>
    <name evidence="16" type="ORF">GO499_00600</name>
</gene>
<evidence type="ECO:0000256" key="14">
    <source>
        <dbReference type="RuleBase" id="RU004106"/>
    </source>
</evidence>
<dbReference type="InterPro" id="IPR018300">
    <property type="entry name" value="Aminotrans_IV_CS"/>
</dbReference>
<dbReference type="InterPro" id="IPR050571">
    <property type="entry name" value="Class-IV_PLP-Dep_Aminotrnsfr"/>
</dbReference>
<accession>A0A6P1SVU7</accession>
<dbReference type="EC" id="2.6.1.42" evidence="7"/>
<keyword evidence="17" id="KW-1185">Reference proteome</keyword>
<comment type="similarity">
    <text evidence="6 14">Belongs to the class-IV pyridoxal-phosphate-dependent aminotransferase family.</text>
</comment>
<keyword evidence="9 15" id="KW-0663">Pyridoxal phosphate</keyword>
<comment type="function">
    <text evidence="2">Acts on leucine, isoleucine and valine.</text>
</comment>
<dbReference type="InterPro" id="IPR043131">
    <property type="entry name" value="BCAT-like_N"/>
</dbReference>
<evidence type="ECO:0000256" key="3">
    <source>
        <dbReference type="ARBA" id="ARBA00004824"/>
    </source>
</evidence>
<keyword evidence="10" id="KW-0028">Amino-acid biosynthesis</keyword>
<dbReference type="PANTHER" id="PTHR42743">
    <property type="entry name" value="AMINO-ACID AMINOTRANSFERASE"/>
    <property type="match status" value="1"/>
</dbReference>
<keyword evidence="16" id="KW-0032">Aminotransferase</keyword>
<dbReference type="GO" id="GO:0005829">
    <property type="term" value="C:cytosol"/>
    <property type="evidence" value="ECO:0007669"/>
    <property type="project" value="TreeGrafter"/>
</dbReference>
<comment type="pathway">
    <text evidence="4">Amino-acid biosynthesis; L-valine biosynthesis; L-valine from pyruvate: step 4/4.</text>
</comment>
<dbReference type="InterPro" id="IPR043132">
    <property type="entry name" value="BCAT-like_C"/>
</dbReference>
<evidence type="ECO:0000256" key="6">
    <source>
        <dbReference type="ARBA" id="ARBA00009320"/>
    </source>
</evidence>
<evidence type="ECO:0000256" key="13">
    <source>
        <dbReference type="ARBA" id="ARBA00049229"/>
    </source>
</evidence>